<proteinExistence type="predicted"/>
<organism evidence="1 2">
    <name type="scientific">Mucilaginibacter humi</name>
    <dbReference type="NCBI Taxonomy" id="2732510"/>
    <lineage>
        <taxon>Bacteria</taxon>
        <taxon>Pseudomonadati</taxon>
        <taxon>Bacteroidota</taxon>
        <taxon>Sphingobacteriia</taxon>
        <taxon>Sphingobacteriales</taxon>
        <taxon>Sphingobacteriaceae</taxon>
        <taxon>Mucilaginibacter</taxon>
    </lineage>
</organism>
<evidence type="ECO:0000313" key="2">
    <source>
        <dbReference type="Proteomes" id="UP000566071"/>
    </source>
</evidence>
<protein>
    <recommendedName>
        <fullName evidence="3">DUF4382 domain-containing protein</fullName>
    </recommendedName>
</protein>
<dbReference type="EMBL" id="JABFCR010000059">
    <property type="protein sequence ID" value="NNU34625.1"/>
    <property type="molecule type" value="Genomic_DNA"/>
</dbReference>
<reference evidence="1 2" key="1">
    <citation type="submission" date="2020-05" db="EMBL/GenBank/DDBJ databases">
        <authorList>
            <person name="Khan S.A."/>
            <person name="Jeon C.O."/>
            <person name="Chun B.H."/>
        </authorList>
    </citation>
    <scope>NUCLEOTIDE SEQUENCE [LARGE SCALE GENOMIC DNA]</scope>
    <source>
        <strain evidence="1 2">S1162</strain>
    </source>
</reference>
<comment type="caution">
    <text evidence="1">The sequence shown here is derived from an EMBL/GenBank/DDBJ whole genome shotgun (WGS) entry which is preliminary data.</text>
</comment>
<dbReference type="Proteomes" id="UP000566071">
    <property type="component" value="Unassembled WGS sequence"/>
</dbReference>
<evidence type="ECO:0000313" key="1">
    <source>
        <dbReference type="EMBL" id="NNU34625.1"/>
    </source>
</evidence>
<gene>
    <name evidence="1" type="ORF">HK413_12070</name>
</gene>
<name>A0ABX1W6H0_9SPHI</name>
<keyword evidence="2" id="KW-1185">Reference proteome</keyword>
<sequence length="69" mass="7563">MHVLAADTDSGQPGKTLLTKEVILTDNASFITIDTGKDKINLETGVYFVAIEWLFIPFNEVISFSGSKN</sequence>
<accession>A0ABX1W6H0</accession>
<evidence type="ECO:0008006" key="3">
    <source>
        <dbReference type="Google" id="ProtNLM"/>
    </source>
</evidence>
<dbReference type="RefSeq" id="WP_175270302.1">
    <property type="nucleotide sequence ID" value="NZ_JABFCR010000059.1"/>
</dbReference>